<dbReference type="PROSITE" id="PS51007">
    <property type="entry name" value="CYTC"/>
    <property type="match status" value="1"/>
</dbReference>
<feature type="domain" description="Cytochrome c" evidence="5">
    <location>
        <begin position="69"/>
        <end position="155"/>
    </location>
</feature>
<dbReference type="Pfam" id="PF00034">
    <property type="entry name" value="Cytochrom_C"/>
    <property type="match status" value="1"/>
</dbReference>
<evidence type="ECO:0000313" key="7">
    <source>
        <dbReference type="Proteomes" id="UP000290407"/>
    </source>
</evidence>
<accession>A0A4Q2UWE8</accession>
<organism evidence="6 7">
    <name type="scientific">Spirosoma sordidisoli</name>
    <dbReference type="NCBI Taxonomy" id="2502893"/>
    <lineage>
        <taxon>Bacteria</taxon>
        <taxon>Pseudomonadati</taxon>
        <taxon>Bacteroidota</taxon>
        <taxon>Cytophagia</taxon>
        <taxon>Cytophagales</taxon>
        <taxon>Cytophagaceae</taxon>
        <taxon>Spirosoma</taxon>
    </lineage>
</organism>
<gene>
    <name evidence="6" type="ORF">EQG79_03820</name>
</gene>
<evidence type="ECO:0000256" key="4">
    <source>
        <dbReference type="PROSITE-ProRule" id="PRU00433"/>
    </source>
</evidence>
<dbReference type="PANTHER" id="PTHR35008:SF8">
    <property type="entry name" value="ALCOHOL DEHYDROGENASE CYTOCHROME C SUBUNIT"/>
    <property type="match status" value="1"/>
</dbReference>
<keyword evidence="1 4" id="KW-0349">Heme</keyword>
<dbReference type="GO" id="GO:0009055">
    <property type="term" value="F:electron transfer activity"/>
    <property type="evidence" value="ECO:0007669"/>
    <property type="project" value="InterPro"/>
</dbReference>
<evidence type="ECO:0000259" key="5">
    <source>
        <dbReference type="PROSITE" id="PS51007"/>
    </source>
</evidence>
<dbReference type="InterPro" id="IPR051459">
    <property type="entry name" value="Cytochrome_c-type_DH"/>
</dbReference>
<keyword evidence="2 4" id="KW-0479">Metal-binding</keyword>
<protein>
    <submittedName>
        <fullName evidence="6">Cytochrome c</fullName>
    </submittedName>
</protein>
<evidence type="ECO:0000256" key="1">
    <source>
        <dbReference type="ARBA" id="ARBA00022617"/>
    </source>
</evidence>
<name>A0A4Q2UWE8_9BACT</name>
<dbReference type="InterPro" id="IPR036909">
    <property type="entry name" value="Cyt_c-like_dom_sf"/>
</dbReference>
<dbReference type="PANTHER" id="PTHR35008">
    <property type="entry name" value="BLL4482 PROTEIN-RELATED"/>
    <property type="match status" value="1"/>
</dbReference>
<reference evidence="6 7" key="1">
    <citation type="submission" date="2019-01" db="EMBL/GenBank/DDBJ databases">
        <title>Spirosoma flava sp. nov., a propanil-degrading bacterium isolated from herbicide-contaminated soil.</title>
        <authorList>
            <person name="Zhang L."/>
            <person name="Jiang J.-D."/>
        </authorList>
    </citation>
    <scope>NUCLEOTIDE SEQUENCE [LARGE SCALE GENOMIC DNA]</scope>
    <source>
        <strain evidence="6 7">TY50</strain>
    </source>
</reference>
<evidence type="ECO:0000313" key="6">
    <source>
        <dbReference type="EMBL" id="RYC72190.1"/>
    </source>
</evidence>
<dbReference type="GO" id="GO:0020037">
    <property type="term" value="F:heme binding"/>
    <property type="evidence" value="ECO:0007669"/>
    <property type="project" value="InterPro"/>
</dbReference>
<dbReference type="InterPro" id="IPR009056">
    <property type="entry name" value="Cyt_c-like_dom"/>
</dbReference>
<dbReference type="Gene3D" id="1.10.760.10">
    <property type="entry name" value="Cytochrome c-like domain"/>
    <property type="match status" value="1"/>
</dbReference>
<dbReference type="GO" id="GO:0046872">
    <property type="term" value="F:metal ion binding"/>
    <property type="evidence" value="ECO:0007669"/>
    <property type="project" value="UniProtKB-KW"/>
</dbReference>
<proteinExistence type="predicted"/>
<keyword evidence="7" id="KW-1185">Reference proteome</keyword>
<sequence length="192" mass="20335">MHWYGWEAVSMHWFRAEAPTGASAVKTDTLPERFGPGAFGFGRPAEPAQVATLDIDVRPDGTGLPAGSGTVATGAVIFAAKCSACHGAGGTGGPNGALVITDATPGKRPAKVIGNYWPYATTVFDYIRRAMPFNEPGSLTNDEVYALTAFLLHRNKLIDEKTVMNAKTVPAVRMPAQASYVPDDRTGGPEIR</sequence>
<evidence type="ECO:0000256" key="2">
    <source>
        <dbReference type="ARBA" id="ARBA00022723"/>
    </source>
</evidence>
<dbReference type="SUPFAM" id="SSF46626">
    <property type="entry name" value="Cytochrome c"/>
    <property type="match status" value="1"/>
</dbReference>
<dbReference type="Proteomes" id="UP000290407">
    <property type="component" value="Unassembled WGS sequence"/>
</dbReference>
<dbReference type="AlphaFoldDB" id="A0A4Q2UWE8"/>
<comment type="caution">
    <text evidence="6">The sequence shown here is derived from an EMBL/GenBank/DDBJ whole genome shotgun (WGS) entry which is preliminary data.</text>
</comment>
<evidence type="ECO:0000256" key="3">
    <source>
        <dbReference type="ARBA" id="ARBA00023004"/>
    </source>
</evidence>
<keyword evidence="3 4" id="KW-0408">Iron</keyword>
<dbReference type="EMBL" id="SBLB01000001">
    <property type="protein sequence ID" value="RYC72190.1"/>
    <property type="molecule type" value="Genomic_DNA"/>
</dbReference>